<dbReference type="GO" id="GO:0003677">
    <property type="term" value="F:DNA binding"/>
    <property type="evidence" value="ECO:0007669"/>
    <property type="project" value="InterPro"/>
</dbReference>
<dbReference type="Proteomes" id="UP001305414">
    <property type="component" value="Unassembled WGS sequence"/>
</dbReference>
<dbReference type="Pfam" id="PF00172">
    <property type="entry name" value="Zn_clus"/>
    <property type="match status" value="1"/>
</dbReference>
<dbReference type="SMART" id="SM00066">
    <property type="entry name" value="GAL4"/>
    <property type="match status" value="1"/>
</dbReference>
<evidence type="ECO:0000256" key="1">
    <source>
        <dbReference type="ARBA" id="ARBA00004123"/>
    </source>
</evidence>
<feature type="region of interest" description="Disordered" evidence="4">
    <location>
        <begin position="1"/>
        <end position="21"/>
    </location>
</feature>
<keyword evidence="7" id="KW-1185">Reference proteome</keyword>
<gene>
    <name evidence="6" type="ORF">RRF57_013101</name>
</gene>
<feature type="compositionally biased region" description="Basic and acidic residues" evidence="4">
    <location>
        <begin position="114"/>
        <end position="128"/>
    </location>
</feature>
<protein>
    <recommendedName>
        <fullName evidence="5">Zn(2)-C6 fungal-type domain-containing protein</fullName>
    </recommendedName>
</protein>
<dbReference type="SUPFAM" id="SSF57701">
    <property type="entry name" value="Zn2/Cys6 DNA-binding domain"/>
    <property type="match status" value="1"/>
</dbReference>
<dbReference type="PROSITE" id="PS00463">
    <property type="entry name" value="ZN2_CY6_FUNGAL_1"/>
    <property type="match status" value="1"/>
</dbReference>
<feature type="domain" description="Zn(2)-C6 fungal-type" evidence="5">
    <location>
        <begin position="30"/>
        <end position="61"/>
    </location>
</feature>
<accession>A0AAN7UYY1</accession>
<dbReference type="CDD" id="cd00067">
    <property type="entry name" value="GAL4"/>
    <property type="match status" value="1"/>
</dbReference>
<dbReference type="PANTHER" id="PTHR31001">
    <property type="entry name" value="UNCHARACTERIZED TRANSCRIPTIONAL REGULATORY PROTEIN"/>
    <property type="match status" value="1"/>
</dbReference>
<feature type="compositionally biased region" description="Polar residues" evidence="4">
    <location>
        <begin position="1"/>
        <end position="12"/>
    </location>
</feature>
<dbReference type="CDD" id="cd12148">
    <property type="entry name" value="fungal_TF_MHR"/>
    <property type="match status" value="1"/>
</dbReference>
<dbReference type="Pfam" id="PF04082">
    <property type="entry name" value="Fungal_trans"/>
    <property type="match status" value="1"/>
</dbReference>
<dbReference type="GO" id="GO:0006351">
    <property type="term" value="P:DNA-templated transcription"/>
    <property type="evidence" value="ECO:0007669"/>
    <property type="project" value="InterPro"/>
</dbReference>
<dbReference type="PROSITE" id="PS50048">
    <property type="entry name" value="ZN2_CY6_FUNGAL_2"/>
    <property type="match status" value="1"/>
</dbReference>
<evidence type="ECO:0000313" key="6">
    <source>
        <dbReference type="EMBL" id="KAK5637389.1"/>
    </source>
</evidence>
<dbReference type="InterPro" id="IPR001138">
    <property type="entry name" value="Zn2Cys6_DnaBD"/>
</dbReference>
<evidence type="ECO:0000256" key="4">
    <source>
        <dbReference type="SAM" id="MobiDB-lite"/>
    </source>
</evidence>
<dbReference type="PANTHER" id="PTHR31001:SF40">
    <property type="entry name" value="ZN(II)2CYS6 TRANSCRIPTION FACTOR (EUROFUNG)"/>
    <property type="match status" value="1"/>
</dbReference>
<dbReference type="GO" id="GO:0005634">
    <property type="term" value="C:nucleus"/>
    <property type="evidence" value="ECO:0007669"/>
    <property type="project" value="UniProtKB-SubCell"/>
</dbReference>
<dbReference type="InterPro" id="IPR036864">
    <property type="entry name" value="Zn2-C6_fun-type_DNA-bd_sf"/>
</dbReference>
<keyword evidence="2" id="KW-0479">Metal-binding</keyword>
<evidence type="ECO:0000256" key="3">
    <source>
        <dbReference type="ARBA" id="ARBA00023242"/>
    </source>
</evidence>
<feature type="region of interest" description="Disordered" evidence="4">
    <location>
        <begin position="66"/>
        <end position="128"/>
    </location>
</feature>
<dbReference type="AlphaFoldDB" id="A0AAN7UYY1"/>
<dbReference type="InterPro" id="IPR007219">
    <property type="entry name" value="XnlR_reg_dom"/>
</dbReference>
<keyword evidence="3" id="KW-0539">Nucleus</keyword>
<sequence>MPRSSATPSPGSINEGVVRTYKRRPRKPISCEPCRHSKLRCDRQRPCASCVRRKCVGSCVYERQASGAGERTTHADHRVVPPPTPYLPQTEHGTAQSSRTVPEAQGPSDVVESTEERGVSGPTDLRERRALTHEHWEGVLQRPMNADEPSTFALDDAAPRATGICFPFHSESQLSKSDLLALLPPTQSCDYLISQFFMYISQFFPILHGPSFQKEYVAFVEEPSTVDFSWLALLFMLLSLGLHTLDYDDASLPDELGSNRQNSSVSTRKYREAAMICLSKDQFLTRYRLTTLQALLLIVYEICHEEGVERGWTMLGIALNISIALHCNAEFGQPGLSVLEVERRRRCWAGLLSLYAYQIVSYPGVDMLFLTNVKAAMPADVNDADIREDSISQPSSQPTQMSIMIFKIRLFQLSSRICRHLKGPNKFDEKTRDLFDSEITEERRQWDAMFPLNNGVPSLLDFSSFALWSLQFHGHHLYLLIHQPFCRPRSNPTCFRQQSRAKCINSGAALLKLHQRFWEIPRLRPCRWTLHGLNSFYAVHGAVALASCLLEGDSHASDSLQYQDTFIAAVNRLEKLRHRSPICKKAHPMLSQLQYVIINCKALLLLKHSKSCCKAQIANKTCRGLLFPEQYKWPNPASSTLLETFDTWADNLQWLNPDTVDWVSHHRVPNKLQKHVLINI</sequence>
<dbReference type="EMBL" id="JAWHQM010000113">
    <property type="protein sequence ID" value="KAK5637389.1"/>
    <property type="molecule type" value="Genomic_DNA"/>
</dbReference>
<dbReference type="GO" id="GO:0000981">
    <property type="term" value="F:DNA-binding transcription factor activity, RNA polymerase II-specific"/>
    <property type="evidence" value="ECO:0007669"/>
    <property type="project" value="InterPro"/>
</dbReference>
<organism evidence="6 7">
    <name type="scientific">Xylaria bambusicola</name>
    <dbReference type="NCBI Taxonomy" id="326684"/>
    <lineage>
        <taxon>Eukaryota</taxon>
        <taxon>Fungi</taxon>
        <taxon>Dikarya</taxon>
        <taxon>Ascomycota</taxon>
        <taxon>Pezizomycotina</taxon>
        <taxon>Sordariomycetes</taxon>
        <taxon>Xylariomycetidae</taxon>
        <taxon>Xylariales</taxon>
        <taxon>Xylariaceae</taxon>
        <taxon>Xylaria</taxon>
    </lineage>
</organism>
<comment type="subcellular location">
    <subcellularLocation>
        <location evidence="1">Nucleus</location>
    </subcellularLocation>
</comment>
<feature type="compositionally biased region" description="Polar residues" evidence="4">
    <location>
        <begin position="91"/>
        <end position="100"/>
    </location>
</feature>
<evidence type="ECO:0000259" key="5">
    <source>
        <dbReference type="PROSITE" id="PS50048"/>
    </source>
</evidence>
<evidence type="ECO:0000256" key="2">
    <source>
        <dbReference type="ARBA" id="ARBA00022723"/>
    </source>
</evidence>
<evidence type="ECO:0000313" key="7">
    <source>
        <dbReference type="Proteomes" id="UP001305414"/>
    </source>
</evidence>
<reference evidence="6 7" key="1">
    <citation type="submission" date="2023-10" db="EMBL/GenBank/DDBJ databases">
        <title>Draft genome sequence of Xylaria bambusicola isolate GMP-LS, the root and basal stem rot pathogen of sugarcane in Indonesia.</title>
        <authorList>
            <person name="Selvaraj P."/>
            <person name="Muralishankar V."/>
            <person name="Muruganantham S."/>
            <person name="Sp S."/>
            <person name="Haryani S."/>
            <person name="Lau K.J.X."/>
            <person name="Naqvi N.I."/>
        </authorList>
    </citation>
    <scope>NUCLEOTIDE SEQUENCE [LARGE SCALE GENOMIC DNA]</scope>
    <source>
        <strain evidence="6">GMP-LS</strain>
    </source>
</reference>
<dbReference type="GO" id="GO:0008270">
    <property type="term" value="F:zinc ion binding"/>
    <property type="evidence" value="ECO:0007669"/>
    <property type="project" value="InterPro"/>
</dbReference>
<proteinExistence type="predicted"/>
<name>A0AAN7UYY1_9PEZI</name>
<dbReference type="InterPro" id="IPR050613">
    <property type="entry name" value="Sec_Metabolite_Reg"/>
</dbReference>
<dbReference type="Gene3D" id="4.10.240.10">
    <property type="entry name" value="Zn(2)-C6 fungal-type DNA-binding domain"/>
    <property type="match status" value="1"/>
</dbReference>
<comment type="caution">
    <text evidence="6">The sequence shown here is derived from an EMBL/GenBank/DDBJ whole genome shotgun (WGS) entry which is preliminary data.</text>
</comment>